<sequence>MRADRLIQALLLLQGRPQITAAQLAEELEVSVPTARRDLEALAMAGVPIYPTRGRGGGWRLIGGARTDLTGLTEGEVISLLVGITQSAGASQERIAAVRKLVRAMPEPFREGAQRVAAATVRDAPWGVVDDDAAPAAVAALQRAIAGRRQVRFHYDGSRGHVEVETVPLIVGSRGARWYLLAAPALAGVEHADDSRLRTYRADRIGDLQVLALHGQAPEGFDAPDAWARMVERVEGMRGSVRAVVRVEPWALKALTGRFGAQARQLDDAPDAGGDLRPLVEVRAHRVDALAEQLAGWTGAAEVTGPPEVRAALRELGERIARQYRADSPGVAASVLIR</sequence>
<dbReference type="PANTHER" id="PTHR34580">
    <property type="match status" value="1"/>
</dbReference>
<protein>
    <submittedName>
        <fullName evidence="4">WYL domain-containing protein</fullName>
    </submittedName>
</protein>
<dbReference type="InterPro" id="IPR036388">
    <property type="entry name" value="WH-like_DNA-bd_sf"/>
</dbReference>
<dbReference type="PROSITE" id="PS52050">
    <property type="entry name" value="WYL"/>
    <property type="match status" value="1"/>
</dbReference>
<dbReference type="Pfam" id="PF13280">
    <property type="entry name" value="WYL"/>
    <property type="match status" value="1"/>
</dbReference>
<dbReference type="Pfam" id="PF08279">
    <property type="entry name" value="HTH_11"/>
    <property type="match status" value="1"/>
</dbReference>
<evidence type="ECO:0000259" key="3">
    <source>
        <dbReference type="PROSITE" id="PS51000"/>
    </source>
</evidence>
<reference evidence="4 5" key="1">
    <citation type="submission" date="2019-03" db="EMBL/GenBank/DDBJ databases">
        <title>Genomic features of bacteria from cold environments.</title>
        <authorList>
            <person name="Shen L."/>
        </authorList>
    </citation>
    <scope>NUCLEOTIDE SEQUENCE [LARGE SCALE GENOMIC DNA]</scope>
    <source>
        <strain evidence="5">T3246-1</strain>
    </source>
</reference>
<dbReference type="PROSITE" id="PS51000">
    <property type="entry name" value="HTH_DEOR_2"/>
    <property type="match status" value="1"/>
</dbReference>
<dbReference type="PANTHER" id="PTHR34580:SF1">
    <property type="entry name" value="PROTEIN PAFC"/>
    <property type="match status" value="1"/>
</dbReference>
<evidence type="ECO:0000256" key="1">
    <source>
        <dbReference type="ARBA" id="ARBA00023015"/>
    </source>
</evidence>
<dbReference type="InterPro" id="IPR013196">
    <property type="entry name" value="HTH_11"/>
</dbReference>
<dbReference type="Proteomes" id="UP000504882">
    <property type="component" value="Unassembled WGS sequence"/>
</dbReference>
<name>A0ABY2E3J0_9MICO</name>
<dbReference type="InterPro" id="IPR026881">
    <property type="entry name" value="WYL_dom"/>
</dbReference>
<dbReference type="EMBL" id="SMNA01000005">
    <property type="protein sequence ID" value="TDE94193.1"/>
    <property type="molecule type" value="Genomic_DNA"/>
</dbReference>
<dbReference type="Gene3D" id="1.10.10.10">
    <property type="entry name" value="Winged helix-like DNA-binding domain superfamily/Winged helix DNA-binding domain"/>
    <property type="match status" value="1"/>
</dbReference>
<keyword evidence="5" id="KW-1185">Reference proteome</keyword>
<evidence type="ECO:0000313" key="5">
    <source>
        <dbReference type="Proteomes" id="UP000504882"/>
    </source>
</evidence>
<dbReference type="InterPro" id="IPR051534">
    <property type="entry name" value="CBASS_pafABC_assoc_protein"/>
</dbReference>
<dbReference type="Pfam" id="PF25583">
    <property type="entry name" value="WCX"/>
    <property type="match status" value="1"/>
</dbReference>
<accession>A0ABY2E3J0</accession>
<keyword evidence="1" id="KW-0805">Transcription regulation</keyword>
<proteinExistence type="predicted"/>
<feature type="domain" description="HTH deoR-type" evidence="3">
    <location>
        <begin position="2"/>
        <end position="67"/>
    </location>
</feature>
<keyword evidence="2" id="KW-0804">Transcription</keyword>
<comment type="caution">
    <text evidence="4">The sequence shown here is derived from an EMBL/GenBank/DDBJ whole genome shotgun (WGS) entry which is preliminary data.</text>
</comment>
<dbReference type="InterPro" id="IPR057727">
    <property type="entry name" value="WCX_dom"/>
</dbReference>
<gene>
    <name evidence="4" type="ORF">EXU48_12205</name>
</gene>
<dbReference type="InterPro" id="IPR001034">
    <property type="entry name" value="DeoR_HTH"/>
</dbReference>
<evidence type="ECO:0000256" key="2">
    <source>
        <dbReference type="ARBA" id="ARBA00023163"/>
    </source>
</evidence>
<dbReference type="InterPro" id="IPR036390">
    <property type="entry name" value="WH_DNA-bd_sf"/>
</dbReference>
<dbReference type="SUPFAM" id="SSF46785">
    <property type="entry name" value="Winged helix' DNA-binding domain"/>
    <property type="match status" value="1"/>
</dbReference>
<organism evidence="4 5">
    <name type="scientific">Occultella glacieicola</name>
    <dbReference type="NCBI Taxonomy" id="2518684"/>
    <lineage>
        <taxon>Bacteria</taxon>
        <taxon>Bacillati</taxon>
        <taxon>Actinomycetota</taxon>
        <taxon>Actinomycetes</taxon>
        <taxon>Micrococcales</taxon>
        <taxon>Ruaniaceae</taxon>
        <taxon>Occultella</taxon>
    </lineage>
</organism>
<evidence type="ECO:0000313" key="4">
    <source>
        <dbReference type="EMBL" id="TDE94193.1"/>
    </source>
</evidence>